<evidence type="ECO:0000259" key="2">
    <source>
        <dbReference type="Pfam" id="PF13349"/>
    </source>
</evidence>
<feature type="signal peptide" evidence="1">
    <location>
        <begin position="1"/>
        <end position="21"/>
    </location>
</feature>
<accession>A0A9D5QD68</accession>
<dbReference type="PROSITE" id="PS51257">
    <property type="entry name" value="PROKAR_LIPOPROTEIN"/>
    <property type="match status" value="1"/>
</dbReference>
<feature type="chain" id="PRO_5039501423" evidence="1">
    <location>
        <begin position="22"/>
        <end position="283"/>
    </location>
</feature>
<organism evidence="3 4">
    <name type="scientific">candidate division WOR-3 bacterium</name>
    <dbReference type="NCBI Taxonomy" id="2052148"/>
    <lineage>
        <taxon>Bacteria</taxon>
        <taxon>Bacteria division WOR-3</taxon>
    </lineage>
</organism>
<dbReference type="Proteomes" id="UP000630660">
    <property type="component" value="Unassembled WGS sequence"/>
</dbReference>
<name>A0A9D5QD68_UNCW3</name>
<reference evidence="3" key="1">
    <citation type="submission" date="2019-11" db="EMBL/GenBank/DDBJ databases">
        <title>Microbial mats filling the niche in hypersaline microbial mats.</title>
        <authorList>
            <person name="Wong H.L."/>
            <person name="Macleod F.I."/>
            <person name="White R.A. III"/>
            <person name="Burns B.P."/>
        </authorList>
    </citation>
    <scope>NUCLEOTIDE SEQUENCE</scope>
    <source>
        <strain evidence="3">Bin_327</strain>
    </source>
</reference>
<evidence type="ECO:0000256" key="1">
    <source>
        <dbReference type="SAM" id="SignalP"/>
    </source>
</evidence>
<dbReference type="Pfam" id="PF13349">
    <property type="entry name" value="DUF4097"/>
    <property type="match status" value="1"/>
</dbReference>
<evidence type="ECO:0000313" key="4">
    <source>
        <dbReference type="Proteomes" id="UP000630660"/>
    </source>
</evidence>
<sequence length="283" mass="30386">MKRWLVVLPILAVLFSGCEVVFNTPAEESYEETFAVSDGYTRIDLDNESGNVIVNAVEGDSIIVEYTKKCMGSNDRDANEHLNDIDVTLKGTAGQITITAEFPTFEETRNYEAIFTITAPPDIIMELSANKGNIDISGMTTSPVLNTTQGDITIADFECDVDATSGDGDIECSLDVLPDSGNVNLTTEDGYQTLVIKDMDTTGTIILSASGIGEINATLPSDAKLDFDLECVTGEVRIEGFPTEDITYTEQGNKKKVGTIGEGTRATFTASSEEGDVNLKAAQ</sequence>
<gene>
    <name evidence="3" type="ORF">GF359_06235</name>
</gene>
<keyword evidence="1" id="KW-0732">Signal</keyword>
<comment type="caution">
    <text evidence="3">The sequence shown here is derived from an EMBL/GenBank/DDBJ whole genome shotgun (WGS) entry which is preliminary data.</text>
</comment>
<evidence type="ECO:0000313" key="3">
    <source>
        <dbReference type="EMBL" id="MBD3364797.1"/>
    </source>
</evidence>
<dbReference type="InterPro" id="IPR025164">
    <property type="entry name" value="Toastrack_DUF4097"/>
</dbReference>
<feature type="domain" description="DUF4097" evidence="2">
    <location>
        <begin position="126"/>
        <end position="211"/>
    </location>
</feature>
<dbReference type="AlphaFoldDB" id="A0A9D5QD68"/>
<proteinExistence type="predicted"/>
<dbReference type="EMBL" id="WJKJ01000207">
    <property type="protein sequence ID" value="MBD3364797.1"/>
    <property type="molecule type" value="Genomic_DNA"/>
</dbReference>
<protein>
    <submittedName>
        <fullName evidence="3">DUF4097 family beta strand repeat protein</fullName>
    </submittedName>
</protein>